<keyword evidence="6" id="KW-1185">Reference proteome</keyword>
<feature type="domain" description="HTH hxlR-type" evidence="4">
    <location>
        <begin position="21"/>
        <end position="120"/>
    </location>
</feature>
<evidence type="ECO:0000259" key="4">
    <source>
        <dbReference type="PROSITE" id="PS51118"/>
    </source>
</evidence>
<dbReference type="AlphaFoldDB" id="A0A6P0HQN1"/>
<dbReference type="SUPFAM" id="SSF46785">
    <property type="entry name" value="Winged helix' DNA-binding domain"/>
    <property type="match status" value="1"/>
</dbReference>
<reference evidence="5 6" key="1">
    <citation type="journal article" date="2014" name="Int. J. Syst. Evol. Microbiol.">
        <title>Nocardioides zeae sp. nov., isolated from the stem of Zea mays.</title>
        <authorList>
            <person name="Glaeser S.P."/>
            <person name="McInroy J.A."/>
            <person name="Busse H.J."/>
            <person name="Kampfer P."/>
        </authorList>
    </citation>
    <scope>NUCLEOTIDE SEQUENCE [LARGE SCALE GENOMIC DNA]</scope>
    <source>
        <strain evidence="5 6">JCM 30728</strain>
    </source>
</reference>
<dbReference type="EMBL" id="JAAGXA010000020">
    <property type="protein sequence ID" value="NEN80457.1"/>
    <property type="molecule type" value="Genomic_DNA"/>
</dbReference>
<evidence type="ECO:0000256" key="2">
    <source>
        <dbReference type="ARBA" id="ARBA00023125"/>
    </source>
</evidence>
<dbReference type="RefSeq" id="WP_163774351.1">
    <property type="nucleotide sequence ID" value="NZ_JAAGXA010000020.1"/>
</dbReference>
<accession>A0A6P0HQN1</accession>
<organism evidence="5 6">
    <name type="scientific">Nocardioides zeae</name>
    <dbReference type="NCBI Taxonomy" id="1457234"/>
    <lineage>
        <taxon>Bacteria</taxon>
        <taxon>Bacillati</taxon>
        <taxon>Actinomycetota</taxon>
        <taxon>Actinomycetes</taxon>
        <taxon>Propionibacteriales</taxon>
        <taxon>Nocardioidaceae</taxon>
        <taxon>Nocardioides</taxon>
    </lineage>
</organism>
<sequence length="154" mass="16456">MAISLAGRLAERGDVPLGTGCPMDRTLRAIGNRTALLLVREVFYGTSRFDALAKRVGVSEAVAAQRLRELVEVGVLTKEPYRDPGQRTRQAYVLTDAGRDLLPVVVALVQWGAAHTEGTAPRRTHVGCGEPVEVELRCAAGHVVGEADLELGTA</sequence>
<keyword evidence="3" id="KW-0804">Transcription</keyword>
<dbReference type="InterPro" id="IPR036390">
    <property type="entry name" value="WH_DNA-bd_sf"/>
</dbReference>
<name>A0A6P0HQN1_9ACTN</name>
<keyword evidence="1" id="KW-0805">Transcription regulation</keyword>
<dbReference type="Pfam" id="PF01638">
    <property type="entry name" value="HxlR"/>
    <property type="match status" value="1"/>
</dbReference>
<protein>
    <submittedName>
        <fullName evidence="5">Helix-turn-helix transcriptional regulator</fullName>
    </submittedName>
</protein>
<comment type="caution">
    <text evidence="5">The sequence shown here is derived from an EMBL/GenBank/DDBJ whole genome shotgun (WGS) entry which is preliminary data.</text>
</comment>
<dbReference type="InterPro" id="IPR002577">
    <property type="entry name" value="HTH_HxlR"/>
</dbReference>
<dbReference type="Gene3D" id="1.10.10.10">
    <property type="entry name" value="Winged helix-like DNA-binding domain superfamily/Winged helix DNA-binding domain"/>
    <property type="match status" value="1"/>
</dbReference>
<evidence type="ECO:0000256" key="3">
    <source>
        <dbReference type="ARBA" id="ARBA00023163"/>
    </source>
</evidence>
<proteinExistence type="predicted"/>
<evidence type="ECO:0000313" key="6">
    <source>
        <dbReference type="Proteomes" id="UP000468687"/>
    </source>
</evidence>
<keyword evidence="2" id="KW-0238">DNA-binding</keyword>
<evidence type="ECO:0000256" key="1">
    <source>
        <dbReference type="ARBA" id="ARBA00023015"/>
    </source>
</evidence>
<evidence type="ECO:0000313" key="5">
    <source>
        <dbReference type="EMBL" id="NEN80457.1"/>
    </source>
</evidence>
<dbReference type="InterPro" id="IPR036388">
    <property type="entry name" value="WH-like_DNA-bd_sf"/>
</dbReference>
<dbReference type="PROSITE" id="PS51118">
    <property type="entry name" value="HTH_HXLR"/>
    <property type="match status" value="1"/>
</dbReference>
<dbReference type="PANTHER" id="PTHR33204:SF18">
    <property type="entry name" value="TRANSCRIPTIONAL REGULATORY PROTEIN"/>
    <property type="match status" value="1"/>
</dbReference>
<dbReference type="Proteomes" id="UP000468687">
    <property type="component" value="Unassembled WGS sequence"/>
</dbReference>
<dbReference type="GO" id="GO:0003677">
    <property type="term" value="F:DNA binding"/>
    <property type="evidence" value="ECO:0007669"/>
    <property type="project" value="UniProtKB-KW"/>
</dbReference>
<gene>
    <name evidence="5" type="ORF">G3T38_19590</name>
</gene>
<dbReference type="PANTHER" id="PTHR33204">
    <property type="entry name" value="TRANSCRIPTIONAL REGULATOR, MARR FAMILY"/>
    <property type="match status" value="1"/>
</dbReference>